<dbReference type="InterPro" id="IPR017927">
    <property type="entry name" value="FAD-bd_FR_type"/>
</dbReference>
<dbReference type="InterPro" id="IPR039261">
    <property type="entry name" value="FNR_nucleotide-bd"/>
</dbReference>
<dbReference type="GO" id="GO:0010181">
    <property type="term" value="F:FMN binding"/>
    <property type="evidence" value="ECO:0007669"/>
    <property type="project" value="TreeGrafter"/>
</dbReference>
<dbReference type="AlphaFoldDB" id="A0A327KIX4"/>
<keyword evidence="14" id="KW-0028">Amino-acid biosynthesis</keyword>
<dbReference type="Gene3D" id="2.40.30.10">
    <property type="entry name" value="Translation factors"/>
    <property type="match status" value="1"/>
</dbReference>
<name>A0A327KIX4_9BRAD</name>
<dbReference type="NCBIfam" id="NF004859">
    <property type="entry name" value="PRK06214.1"/>
    <property type="match status" value="1"/>
</dbReference>
<reference evidence="19 20" key="1">
    <citation type="submission" date="2017-07" db="EMBL/GenBank/DDBJ databases">
        <title>Draft Genome Sequences of Select Purple Nonsulfur Bacteria.</title>
        <authorList>
            <person name="Lasarre B."/>
            <person name="Mckinlay J.B."/>
        </authorList>
    </citation>
    <scope>NUCLEOTIDE SEQUENCE [LARGE SCALE GENOMIC DNA]</scope>
    <source>
        <strain evidence="19 20">DSM 11907</strain>
    </source>
</reference>
<dbReference type="Pfam" id="PF04060">
    <property type="entry name" value="FeS"/>
    <property type="match status" value="1"/>
</dbReference>
<feature type="compositionally biased region" description="Low complexity" evidence="16">
    <location>
        <begin position="47"/>
        <end position="59"/>
    </location>
</feature>
<evidence type="ECO:0000259" key="17">
    <source>
        <dbReference type="PROSITE" id="PS51384"/>
    </source>
</evidence>
<proteinExistence type="predicted"/>
<keyword evidence="8" id="KW-0274">FAD</keyword>
<comment type="cofactor">
    <cofactor evidence="1">
        <name>FMN</name>
        <dbReference type="ChEBI" id="CHEBI:58210"/>
    </cofactor>
</comment>
<dbReference type="FunFam" id="3.40.50.80:FF:000001">
    <property type="entry name" value="NADPH--cytochrome P450 reductase 1"/>
    <property type="match status" value="1"/>
</dbReference>
<dbReference type="PANTHER" id="PTHR19384">
    <property type="entry name" value="NITRIC OXIDE SYNTHASE-RELATED"/>
    <property type="match status" value="1"/>
</dbReference>
<keyword evidence="12" id="KW-0408">Iron</keyword>
<keyword evidence="14" id="KW-0198">Cysteine biosynthesis</keyword>
<evidence type="ECO:0000256" key="13">
    <source>
        <dbReference type="ARBA" id="ARBA00023014"/>
    </source>
</evidence>
<evidence type="ECO:0000256" key="1">
    <source>
        <dbReference type="ARBA" id="ARBA00001917"/>
    </source>
</evidence>
<keyword evidence="9" id="KW-0521">NADP</keyword>
<dbReference type="RefSeq" id="WP_111358165.1">
    <property type="nucleotide sequence ID" value="NZ_NHSK01000051.1"/>
</dbReference>
<dbReference type="GO" id="GO:0004783">
    <property type="term" value="F:sulfite reductase (NADPH) activity"/>
    <property type="evidence" value="ECO:0007669"/>
    <property type="project" value="UniProtKB-EC"/>
</dbReference>
<dbReference type="CDD" id="cd06199">
    <property type="entry name" value="SiR"/>
    <property type="match status" value="1"/>
</dbReference>
<dbReference type="InterPro" id="IPR017938">
    <property type="entry name" value="Riboflavin_synthase-like_b-brl"/>
</dbReference>
<evidence type="ECO:0000256" key="15">
    <source>
        <dbReference type="ARBA" id="ARBA00052219"/>
    </source>
</evidence>
<dbReference type="Gene3D" id="1.20.990.10">
    <property type="entry name" value="NADPH-cytochrome p450 Reductase, Chain A, domain 3"/>
    <property type="match status" value="1"/>
</dbReference>
<dbReference type="SUPFAM" id="SSF63380">
    <property type="entry name" value="Riboflavin synthase domain-like"/>
    <property type="match status" value="1"/>
</dbReference>
<dbReference type="PROSITE" id="PS51384">
    <property type="entry name" value="FAD_FR"/>
    <property type="match status" value="1"/>
</dbReference>
<dbReference type="InterPro" id="IPR001709">
    <property type="entry name" value="Flavoprot_Pyr_Nucl_cyt_Rdtase"/>
</dbReference>
<keyword evidence="20" id="KW-1185">Reference proteome</keyword>
<dbReference type="GO" id="GO:0050660">
    <property type="term" value="F:flavin adenine dinucleotide binding"/>
    <property type="evidence" value="ECO:0007669"/>
    <property type="project" value="TreeGrafter"/>
</dbReference>
<gene>
    <name evidence="19" type="ORF">CH338_16120</name>
</gene>
<dbReference type="Gene3D" id="3.40.50.80">
    <property type="entry name" value="Nucleotide-binding domain of ferredoxin-NADP reductase (FNR) module"/>
    <property type="match status" value="1"/>
</dbReference>
<evidence type="ECO:0000256" key="6">
    <source>
        <dbReference type="ARBA" id="ARBA00022643"/>
    </source>
</evidence>
<dbReference type="OrthoDB" id="9816402at2"/>
<evidence type="ECO:0000313" key="20">
    <source>
        <dbReference type="Proteomes" id="UP000248863"/>
    </source>
</evidence>
<evidence type="ECO:0000256" key="14">
    <source>
        <dbReference type="ARBA" id="ARBA00023192"/>
    </source>
</evidence>
<organism evidence="19 20">
    <name type="scientific">Rhodoplanes elegans</name>
    <dbReference type="NCBI Taxonomy" id="29408"/>
    <lineage>
        <taxon>Bacteria</taxon>
        <taxon>Pseudomonadati</taxon>
        <taxon>Pseudomonadota</taxon>
        <taxon>Alphaproteobacteria</taxon>
        <taxon>Hyphomicrobiales</taxon>
        <taxon>Nitrobacteraceae</taxon>
        <taxon>Rhodoplanes</taxon>
    </lineage>
</organism>
<evidence type="ECO:0000256" key="11">
    <source>
        <dbReference type="ARBA" id="ARBA00023002"/>
    </source>
</evidence>
<evidence type="ECO:0000259" key="18">
    <source>
        <dbReference type="PROSITE" id="PS51656"/>
    </source>
</evidence>
<dbReference type="Gene3D" id="1.10.15.40">
    <property type="entry name" value="Electron transport complex subunit B, putative Fe-S cluster"/>
    <property type="match status" value="1"/>
</dbReference>
<dbReference type="PROSITE" id="PS51656">
    <property type="entry name" value="4FE4S"/>
    <property type="match status" value="1"/>
</dbReference>
<dbReference type="Pfam" id="PF00667">
    <property type="entry name" value="FAD_binding_1"/>
    <property type="match status" value="2"/>
</dbReference>
<protein>
    <recommendedName>
        <fullName evidence="3">assimilatory sulfite reductase (NADPH)</fullName>
        <ecNumber evidence="3">1.8.1.2</ecNumber>
    </recommendedName>
</protein>
<evidence type="ECO:0000256" key="2">
    <source>
        <dbReference type="ARBA" id="ARBA00001974"/>
    </source>
</evidence>
<comment type="caution">
    <text evidence="19">The sequence shown here is derived from an EMBL/GenBank/DDBJ whole genome shotgun (WGS) entry which is preliminary data.</text>
</comment>
<feature type="region of interest" description="Disordered" evidence="16">
    <location>
        <begin position="47"/>
        <end position="69"/>
    </location>
</feature>
<comment type="cofactor">
    <cofactor evidence="2">
        <name>FAD</name>
        <dbReference type="ChEBI" id="CHEBI:57692"/>
    </cofactor>
</comment>
<dbReference type="GO" id="GO:0046872">
    <property type="term" value="F:metal ion binding"/>
    <property type="evidence" value="ECO:0007669"/>
    <property type="project" value="UniProtKB-KW"/>
</dbReference>
<accession>A0A327KIX4</accession>
<dbReference type="GO" id="GO:0019344">
    <property type="term" value="P:cysteine biosynthetic process"/>
    <property type="evidence" value="ECO:0007669"/>
    <property type="project" value="UniProtKB-KW"/>
</dbReference>
<feature type="domain" description="FAD-binding FR-type" evidence="17">
    <location>
        <begin position="172"/>
        <end position="385"/>
    </location>
</feature>
<keyword evidence="7" id="KW-0479">Metal-binding</keyword>
<dbReference type="Proteomes" id="UP000248863">
    <property type="component" value="Unassembled WGS sequence"/>
</dbReference>
<keyword evidence="13" id="KW-0411">Iron-sulfur</keyword>
<keyword evidence="5" id="KW-0285">Flavoprotein</keyword>
<dbReference type="GO" id="GO:0051539">
    <property type="term" value="F:4 iron, 4 sulfur cluster binding"/>
    <property type="evidence" value="ECO:0007669"/>
    <property type="project" value="UniProtKB-KW"/>
</dbReference>
<evidence type="ECO:0000313" key="19">
    <source>
        <dbReference type="EMBL" id="RAI37445.1"/>
    </source>
</evidence>
<dbReference type="InterPro" id="IPR007202">
    <property type="entry name" value="4Fe-4S_dom"/>
</dbReference>
<evidence type="ECO:0000256" key="4">
    <source>
        <dbReference type="ARBA" id="ARBA00022485"/>
    </source>
</evidence>
<dbReference type="SUPFAM" id="SSF52343">
    <property type="entry name" value="Ferredoxin reductase-like, C-terminal NADP-linked domain"/>
    <property type="match status" value="1"/>
</dbReference>
<feature type="domain" description="4Fe-4S" evidence="18">
    <location>
        <begin position="81"/>
        <end position="140"/>
    </location>
</feature>
<dbReference type="EC" id="1.8.1.2" evidence="3"/>
<dbReference type="PANTHER" id="PTHR19384:SF128">
    <property type="entry name" value="NADPH OXIDOREDUCTASE A"/>
    <property type="match status" value="1"/>
</dbReference>
<evidence type="ECO:0000256" key="10">
    <source>
        <dbReference type="ARBA" id="ARBA00022982"/>
    </source>
</evidence>
<dbReference type="InterPro" id="IPR003097">
    <property type="entry name" value="CysJ-like_FAD-binding"/>
</dbReference>
<evidence type="ECO:0000256" key="8">
    <source>
        <dbReference type="ARBA" id="ARBA00022827"/>
    </source>
</evidence>
<dbReference type="Pfam" id="PF00175">
    <property type="entry name" value="NAD_binding_1"/>
    <property type="match status" value="1"/>
</dbReference>
<evidence type="ECO:0000256" key="16">
    <source>
        <dbReference type="SAM" id="MobiDB-lite"/>
    </source>
</evidence>
<dbReference type="PRINTS" id="PR00371">
    <property type="entry name" value="FPNCR"/>
</dbReference>
<sequence>MNASVQPPSVFVLPETAPFSAEQRAWLGGFFATLAAPGTAPLPVAAPDGAAASAGPALADNDDAPWHDPAMPLAERQQLAEGRPLAPRLMAAMAQQDCGQCGYTCAAYANALVTGAEARLNLCAPGGKDTFRAVKVLSAEIGAAETRTAPSLAPSVAETASAPTGERGFSREAPVEAVFVGRRRLNGPGSEKETFHVELDLSESGVTYTVGDSLGVLARNAPGLVDAVIAQLGARPEGLVNGEPLFEVLSRDVSLGAAPDALFQLFSYVTGGALRQKARALAVGEDPDGDAASLDVLAALMKFGVRPSAEAFVEALDPLQPRLYSISSSPKANPGRVSLTVDAVRYTVNRRGRFGVASTYLGERLAVGDCVPVYIQRAHGFGVPQDPTTPLIMIGPGTGIAPFRAFLQERAATGAPGKNWLFFGHQRRDQDFFYESELNALKSAGVLTRLSLAWSRDGAQKFYVQDRMREVGPELFAWLEEGGHVAVCGDAKRMAKDVERALVDIVERHGGKAADAAVAYVAALKKSGRYQADVY</sequence>
<dbReference type="InterPro" id="IPR001433">
    <property type="entry name" value="OxRdtase_FAD/NAD-bd"/>
</dbReference>
<dbReference type="InterPro" id="IPR023173">
    <property type="entry name" value="NADPH_Cyt_P450_Rdtase_alpha"/>
</dbReference>
<keyword evidence="4" id="KW-0004">4Fe-4S</keyword>
<keyword evidence="11 19" id="KW-0560">Oxidoreductase</keyword>
<dbReference type="EMBL" id="NPEU01000184">
    <property type="protein sequence ID" value="RAI37445.1"/>
    <property type="molecule type" value="Genomic_DNA"/>
</dbReference>
<evidence type="ECO:0000256" key="12">
    <source>
        <dbReference type="ARBA" id="ARBA00023004"/>
    </source>
</evidence>
<evidence type="ECO:0000256" key="5">
    <source>
        <dbReference type="ARBA" id="ARBA00022630"/>
    </source>
</evidence>
<keyword evidence="10" id="KW-0249">Electron transport</keyword>
<dbReference type="GO" id="GO:0005829">
    <property type="term" value="C:cytosol"/>
    <property type="evidence" value="ECO:0007669"/>
    <property type="project" value="TreeGrafter"/>
</dbReference>
<keyword evidence="6" id="KW-0288">FMN</keyword>
<evidence type="ECO:0000256" key="3">
    <source>
        <dbReference type="ARBA" id="ARBA00012604"/>
    </source>
</evidence>
<evidence type="ECO:0000256" key="7">
    <source>
        <dbReference type="ARBA" id="ARBA00022723"/>
    </source>
</evidence>
<comment type="catalytic activity">
    <reaction evidence="15">
        <text>hydrogen sulfide + 3 NADP(+) + 3 H2O = sulfite + 3 NADPH + 4 H(+)</text>
        <dbReference type="Rhea" id="RHEA:13801"/>
        <dbReference type="ChEBI" id="CHEBI:15377"/>
        <dbReference type="ChEBI" id="CHEBI:15378"/>
        <dbReference type="ChEBI" id="CHEBI:17359"/>
        <dbReference type="ChEBI" id="CHEBI:29919"/>
        <dbReference type="ChEBI" id="CHEBI:57783"/>
        <dbReference type="ChEBI" id="CHEBI:58349"/>
        <dbReference type="EC" id="1.8.1.2"/>
    </reaction>
</comment>
<keyword evidence="10" id="KW-0813">Transport</keyword>
<evidence type="ECO:0000256" key="9">
    <source>
        <dbReference type="ARBA" id="ARBA00022857"/>
    </source>
</evidence>